<evidence type="ECO:0008006" key="4">
    <source>
        <dbReference type="Google" id="ProtNLM"/>
    </source>
</evidence>
<accession>A0A6H2H7X5</accession>
<evidence type="ECO:0000313" key="2">
    <source>
        <dbReference type="EMBL" id="QJC55694.1"/>
    </source>
</evidence>
<protein>
    <recommendedName>
        <fullName evidence="4">DUF3299 domain-containing protein</fullName>
    </recommendedName>
</protein>
<dbReference type="EMBL" id="CP051461">
    <property type="protein sequence ID" value="QJC55694.1"/>
    <property type="molecule type" value="Genomic_DNA"/>
</dbReference>
<keyword evidence="1" id="KW-0732">Signal</keyword>
<dbReference type="Proteomes" id="UP000502041">
    <property type="component" value="Chromosome"/>
</dbReference>
<evidence type="ECO:0000313" key="3">
    <source>
        <dbReference type="Proteomes" id="UP000502041"/>
    </source>
</evidence>
<feature type="chain" id="PRO_5026343018" description="DUF3299 domain-containing protein" evidence="1">
    <location>
        <begin position="30"/>
        <end position="188"/>
    </location>
</feature>
<dbReference type="Gene3D" id="2.40.50.870">
    <property type="entry name" value="Protein of unknown function (DUF3299)"/>
    <property type="match status" value="1"/>
</dbReference>
<dbReference type="Pfam" id="PF11736">
    <property type="entry name" value="DUF3299"/>
    <property type="match status" value="1"/>
</dbReference>
<dbReference type="AlphaFoldDB" id="A0A6H2H7X5"/>
<dbReference type="RefSeq" id="WP_168921525.1">
    <property type="nucleotide sequence ID" value="NZ_CP051461.1"/>
</dbReference>
<gene>
    <name evidence="2" type="ORF">HC248_00976</name>
</gene>
<dbReference type="KEGG" id="pvac:HC248_00976"/>
<evidence type="ECO:0000256" key="1">
    <source>
        <dbReference type="SAM" id="SignalP"/>
    </source>
</evidence>
<organism evidence="2 3">
    <name type="scientific">Polaromonas vacuolata</name>
    <dbReference type="NCBI Taxonomy" id="37448"/>
    <lineage>
        <taxon>Bacteria</taxon>
        <taxon>Pseudomonadati</taxon>
        <taxon>Pseudomonadota</taxon>
        <taxon>Betaproteobacteria</taxon>
        <taxon>Burkholderiales</taxon>
        <taxon>Comamonadaceae</taxon>
        <taxon>Polaromonas</taxon>
    </lineage>
</organism>
<sequence>MTASSFLVQWLLRLSLCSTLLLAAFFASAQGAPVSGAKSGLGNAPSLDFPVGQGPGVHGANSLFPNLQARDDVVPWSVLTDVKTHKQKNRILPIFTLNQLALNQKTQRIQGYMMPLDPGEKQKHFLLSSVPLTCPFCAPGGPESMVEVKTSTPVKYSMEPLVVEGRFLVLNDDAMGLYYRMLDANSVK</sequence>
<keyword evidence="3" id="KW-1185">Reference proteome</keyword>
<reference evidence="2 3" key="1">
    <citation type="submission" date="2020-04" db="EMBL/GenBank/DDBJ databases">
        <title>Complete genome of a Psychrophilic, Marine, Gas Vacuolate Bacterium Polaromonas vacuolata KCTC 22033T.</title>
        <authorList>
            <person name="Hwang K."/>
            <person name="Kim K.M."/>
        </authorList>
    </citation>
    <scope>NUCLEOTIDE SEQUENCE [LARGE SCALE GENOMIC DNA]</scope>
    <source>
        <strain evidence="2 3">KCTC 22033</strain>
    </source>
</reference>
<proteinExistence type="predicted"/>
<name>A0A6H2H7X5_9BURK</name>
<dbReference type="InterPro" id="IPR021727">
    <property type="entry name" value="DUF3299"/>
</dbReference>
<feature type="signal peptide" evidence="1">
    <location>
        <begin position="1"/>
        <end position="29"/>
    </location>
</feature>